<dbReference type="InterPro" id="IPR029039">
    <property type="entry name" value="Flavoprotein-like_sf"/>
</dbReference>
<organism evidence="6 7">
    <name type="scientific">Hansschlegelia plantiphila</name>
    <dbReference type="NCBI Taxonomy" id="374655"/>
    <lineage>
        <taxon>Bacteria</taxon>
        <taxon>Pseudomonadati</taxon>
        <taxon>Pseudomonadota</taxon>
        <taxon>Alphaproteobacteria</taxon>
        <taxon>Hyphomicrobiales</taxon>
        <taxon>Methylopilaceae</taxon>
        <taxon>Hansschlegelia</taxon>
    </lineage>
</organism>
<proteinExistence type="inferred from homology"/>
<evidence type="ECO:0000256" key="3">
    <source>
        <dbReference type="ARBA" id="ARBA00022643"/>
    </source>
</evidence>
<comment type="similarity">
    <text evidence="1">Belongs to the SsuE family.</text>
</comment>
<dbReference type="GO" id="GO:0016491">
    <property type="term" value="F:oxidoreductase activity"/>
    <property type="evidence" value="ECO:0007669"/>
    <property type="project" value="UniProtKB-KW"/>
</dbReference>
<keyword evidence="4" id="KW-0560">Oxidoreductase</keyword>
<sequence>MSSSRIIAISGSVSLSSNTRVVLEDVLERLSERVEAAVEVIDIGEIAHVLGPTKLRTDAPAEIERLLEAVEGSDLILAGAPVYKGSYPGLFKHFIDLIDYRALVGRPVGLIATGGSDRHALVIEHQLRPLFGFFNARTLPTGVFISTPQHDRGIIIDPLVRARLDALVDEAVEALARHAVAA</sequence>
<evidence type="ECO:0000256" key="4">
    <source>
        <dbReference type="ARBA" id="ARBA00023002"/>
    </source>
</evidence>
<comment type="caution">
    <text evidence="6">The sequence shown here is derived from an EMBL/GenBank/DDBJ whole genome shotgun (WGS) entry which is preliminary data.</text>
</comment>
<accession>A0A9W6J2Q7</accession>
<reference evidence="6" key="1">
    <citation type="journal article" date="2014" name="Int. J. Syst. Evol. Microbiol.">
        <title>Complete genome sequence of Corynebacterium casei LMG S-19264T (=DSM 44701T), isolated from a smear-ripened cheese.</title>
        <authorList>
            <consortium name="US DOE Joint Genome Institute (JGI-PGF)"/>
            <person name="Walter F."/>
            <person name="Albersmeier A."/>
            <person name="Kalinowski J."/>
            <person name="Ruckert C."/>
        </authorList>
    </citation>
    <scope>NUCLEOTIDE SEQUENCE</scope>
    <source>
        <strain evidence="6">VKM B-2347</strain>
    </source>
</reference>
<dbReference type="PANTHER" id="PTHR43408:SF2">
    <property type="entry name" value="FMN REDUCTASE (NADPH)"/>
    <property type="match status" value="1"/>
</dbReference>
<evidence type="ECO:0000313" key="7">
    <source>
        <dbReference type="Proteomes" id="UP001143372"/>
    </source>
</evidence>
<dbReference type="PANTHER" id="PTHR43408">
    <property type="entry name" value="FMN REDUCTASE (NADPH)"/>
    <property type="match status" value="1"/>
</dbReference>
<evidence type="ECO:0000256" key="2">
    <source>
        <dbReference type="ARBA" id="ARBA00022630"/>
    </source>
</evidence>
<keyword evidence="7" id="KW-1185">Reference proteome</keyword>
<evidence type="ECO:0000259" key="5">
    <source>
        <dbReference type="Pfam" id="PF03358"/>
    </source>
</evidence>
<protein>
    <submittedName>
        <fullName evidence="6">FMN reductase (NADPH)</fullName>
    </submittedName>
</protein>
<evidence type="ECO:0000256" key="1">
    <source>
        <dbReference type="ARBA" id="ARBA00005990"/>
    </source>
</evidence>
<dbReference type="Proteomes" id="UP001143372">
    <property type="component" value="Unassembled WGS sequence"/>
</dbReference>
<feature type="domain" description="NADPH-dependent FMN reductase-like" evidence="5">
    <location>
        <begin position="5"/>
        <end position="147"/>
    </location>
</feature>
<name>A0A9W6J2Q7_9HYPH</name>
<dbReference type="AlphaFoldDB" id="A0A9W6J2Q7"/>
<dbReference type="InterPro" id="IPR051814">
    <property type="entry name" value="NAD(P)H-dep_FMN_reductase"/>
</dbReference>
<dbReference type="RefSeq" id="WP_271169998.1">
    <property type="nucleotide sequence ID" value="NZ_BSFI01000023.1"/>
</dbReference>
<dbReference type="Gene3D" id="3.40.50.360">
    <property type="match status" value="1"/>
</dbReference>
<evidence type="ECO:0000313" key="6">
    <source>
        <dbReference type="EMBL" id="GLK69780.1"/>
    </source>
</evidence>
<gene>
    <name evidence="6" type="primary">msuE</name>
    <name evidence="6" type="ORF">GCM10008179_34180</name>
</gene>
<dbReference type="SUPFAM" id="SSF52218">
    <property type="entry name" value="Flavoproteins"/>
    <property type="match status" value="1"/>
</dbReference>
<dbReference type="InterPro" id="IPR005025">
    <property type="entry name" value="FMN_Rdtase-like_dom"/>
</dbReference>
<keyword evidence="2" id="KW-0285">Flavoprotein</keyword>
<keyword evidence="3" id="KW-0288">FMN</keyword>
<dbReference type="EMBL" id="BSFI01000023">
    <property type="protein sequence ID" value="GLK69780.1"/>
    <property type="molecule type" value="Genomic_DNA"/>
</dbReference>
<dbReference type="Pfam" id="PF03358">
    <property type="entry name" value="FMN_red"/>
    <property type="match status" value="1"/>
</dbReference>
<reference evidence="6" key="2">
    <citation type="submission" date="2023-01" db="EMBL/GenBank/DDBJ databases">
        <authorList>
            <person name="Sun Q."/>
            <person name="Evtushenko L."/>
        </authorList>
    </citation>
    <scope>NUCLEOTIDE SEQUENCE</scope>
    <source>
        <strain evidence="6">VKM B-2347</strain>
    </source>
</reference>